<feature type="domain" description="F-box" evidence="2">
    <location>
        <begin position="5"/>
        <end position="51"/>
    </location>
</feature>
<dbReference type="InterPro" id="IPR001810">
    <property type="entry name" value="F-box_dom"/>
</dbReference>
<name>A0AAN7MBM5_TRANT</name>
<dbReference type="PANTHER" id="PTHR47719">
    <property type="entry name" value="SKP1-INTERACTING PARTNER 15"/>
    <property type="match status" value="1"/>
</dbReference>
<reference evidence="3 4" key="1">
    <citation type="journal article" date="2023" name="Hortic Res">
        <title>Pangenome of water caltrop reveals structural variations and asymmetric subgenome divergence after allopolyploidization.</title>
        <authorList>
            <person name="Zhang X."/>
            <person name="Chen Y."/>
            <person name="Wang L."/>
            <person name="Yuan Y."/>
            <person name="Fang M."/>
            <person name="Shi L."/>
            <person name="Lu R."/>
            <person name="Comes H.P."/>
            <person name="Ma Y."/>
            <person name="Chen Y."/>
            <person name="Huang G."/>
            <person name="Zhou Y."/>
            <person name="Zheng Z."/>
            <person name="Qiu Y."/>
        </authorList>
    </citation>
    <scope>NUCLEOTIDE SEQUENCE [LARGE SCALE GENOMIC DNA]</scope>
    <source>
        <strain evidence="3">F231</strain>
    </source>
</reference>
<dbReference type="SUPFAM" id="SSF81383">
    <property type="entry name" value="F-box domain"/>
    <property type="match status" value="1"/>
</dbReference>
<evidence type="ECO:0000313" key="3">
    <source>
        <dbReference type="EMBL" id="KAK4803010.1"/>
    </source>
</evidence>
<dbReference type="Pfam" id="PF00646">
    <property type="entry name" value="F-box"/>
    <property type="match status" value="1"/>
</dbReference>
<dbReference type="Gene3D" id="1.20.1280.50">
    <property type="match status" value="1"/>
</dbReference>
<feature type="compositionally biased region" description="Basic residues" evidence="1">
    <location>
        <begin position="66"/>
        <end position="79"/>
    </location>
</feature>
<feature type="region of interest" description="Disordered" evidence="1">
    <location>
        <begin position="66"/>
        <end position="91"/>
    </location>
</feature>
<gene>
    <name evidence="3" type="ORF">SAY86_001213</name>
</gene>
<evidence type="ECO:0000313" key="4">
    <source>
        <dbReference type="Proteomes" id="UP001346149"/>
    </source>
</evidence>
<evidence type="ECO:0000256" key="1">
    <source>
        <dbReference type="SAM" id="MobiDB-lite"/>
    </source>
</evidence>
<dbReference type="PANTHER" id="PTHR47719:SF2">
    <property type="entry name" value="SKP1-INTERACTING PARTNER 15"/>
    <property type="match status" value="1"/>
</dbReference>
<evidence type="ECO:0000259" key="2">
    <source>
        <dbReference type="PROSITE" id="PS50181"/>
    </source>
</evidence>
<dbReference type="InterPro" id="IPR036047">
    <property type="entry name" value="F-box-like_dom_sf"/>
</dbReference>
<dbReference type="PROSITE" id="PS50181">
    <property type="entry name" value="FBOX"/>
    <property type="match status" value="1"/>
</dbReference>
<organism evidence="3 4">
    <name type="scientific">Trapa natans</name>
    <name type="common">Water chestnut</name>
    <dbReference type="NCBI Taxonomy" id="22666"/>
    <lineage>
        <taxon>Eukaryota</taxon>
        <taxon>Viridiplantae</taxon>
        <taxon>Streptophyta</taxon>
        <taxon>Embryophyta</taxon>
        <taxon>Tracheophyta</taxon>
        <taxon>Spermatophyta</taxon>
        <taxon>Magnoliopsida</taxon>
        <taxon>eudicotyledons</taxon>
        <taxon>Gunneridae</taxon>
        <taxon>Pentapetalae</taxon>
        <taxon>rosids</taxon>
        <taxon>malvids</taxon>
        <taxon>Myrtales</taxon>
        <taxon>Lythraceae</taxon>
        <taxon>Trapa</taxon>
    </lineage>
</organism>
<proteinExistence type="predicted"/>
<dbReference type="EMBL" id="JAXQNO010000002">
    <property type="protein sequence ID" value="KAK4803010.1"/>
    <property type="molecule type" value="Genomic_DNA"/>
</dbReference>
<accession>A0AAN7MBM5</accession>
<dbReference type="AlphaFoldDB" id="A0AAN7MBM5"/>
<dbReference type="SMART" id="SM00256">
    <property type="entry name" value="FBOX"/>
    <property type="match status" value="1"/>
</dbReference>
<sequence length="192" mass="21418">MDAPFAPICLLPEDALLQIFSSLSLRQIIVCQSVSKFFRHLLTSPFFARHLLVPVGSQLRLVSVRPPRHRRHNHHHRKDSCHSPPSPKSSTVLHAFDPSEDRWLRFSLEFLPFRYLHPIAASSFGLVYLWGVSIATPSSRRSLIACNPLTGQFKKEPAVAVAAAAGGSNKRHPSKGISTGNLEDLVIRTPKF</sequence>
<dbReference type="Proteomes" id="UP001346149">
    <property type="component" value="Unassembled WGS sequence"/>
</dbReference>
<comment type="caution">
    <text evidence="3">The sequence shown here is derived from an EMBL/GenBank/DDBJ whole genome shotgun (WGS) entry which is preliminary data.</text>
</comment>
<keyword evidence="4" id="KW-1185">Reference proteome</keyword>
<protein>
    <recommendedName>
        <fullName evidence="2">F-box domain-containing protein</fullName>
    </recommendedName>
</protein>